<comment type="caution">
    <text evidence="1">The sequence shown here is derived from an EMBL/GenBank/DDBJ whole genome shotgun (WGS) entry which is preliminary data.</text>
</comment>
<dbReference type="Proteomes" id="UP000523007">
    <property type="component" value="Unassembled WGS sequence"/>
</dbReference>
<proteinExistence type="predicted"/>
<accession>A0A7W7RLY0</accession>
<organism evidence="1 2">
    <name type="scientific">Lipingzhangella halophila</name>
    <dbReference type="NCBI Taxonomy" id="1783352"/>
    <lineage>
        <taxon>Bacteria</taxon>
        <taxon>Bacillati</taxon>
        <taxon>Actinomycetota</taxon>
        <taxon>Actinomycetes</taxon>
        <taxon>Streptosporangiales</taxon>
        <taxon>Nocardiopsidaceae</taxon>
        <taxon>Lipingzhangella</taxon>
    </lineage>
</organism>
<gene>
    <name evidence="1" type="ORF">F4561_005234</name>
</gene>
<protein>
    <submittedName>
        <fullName evidence="1">Uncharacterized protein</fullName>
    </submittedName>
</protein>
<keyword evidence="2" id="KW-1185">Reference proteome</keyword>
<dbReference type="EMBL" id="JACHJT010000001">
    <property type="protein sequence ID" value="MBB4934414.1"/>
    <property type="molecule type" value="Genomic_DNA"/>
</dbReference>
<dbReference type="AlphaFoldDB" id="A0A7W7RLY0"/>
<evidence type="ECO:0000313" key="2">
    <source>
        <dbReference type="Proteomes" id="UP000523007"/>
    </source>
</evidence>
<evidence type="ECO:0000313" key="1">
    <source>
        <dbReference type="EMBL" id="MBB4934414.1"/>
    </source>
</evidence>
<sequence length="45" mass="4884">MLITIHAPCAGKRINDGKTTPMRMSGEDIITAVWVARPPAFVSDD</sequence>
<name>A0A7W7RLY0_9ACTN</name>
<reference evidence="1 2" key="1">
    <citation type="submission" date="2020-08" db="EMBL/GenBank/DDBJ databases">
        <title>Sequencing the genomes of 1000 actinobacteria strains.</title>
        <authorList>
            <person name="Klenk H.-P."/>
        </authorList>
    </citation>
    <scope>NUCLEOTIDE SEQUENCE [LARGE SCALE GENOMIC DNA]</scope>
    <source>
        <strain evidence="1 2">DSM 102030</strain>
    </source>
</reference>